<keyword evidence="1" id="KW-0833">Ubl conjugation pathway</keyword>
<dbReference type="InterPro" id="IPR039732">
    <property type="entry name" value="Hub1/Ubl5"/>
</dbReference>
<dbReference type="SUPFAM" id="SSF54236">
    <property type="entry name" value="Ubiquitin-like"/>
    <property type="match status" value="1"/>
</dbReference>
<dbReference type="InterPro" id="IPR029071">
    <property type="entry name" value="Ubiquitin-like_domsf"/>
</dbReference>
<accession>A0A5A7RIN0</accession>
<protein>
    <submittedName>
        <fullName evidence="2">Ubiquitin-like protein 5</fullName>
    </submittedName>
</protein>
<gene>
    <name evidence="2" type="ORF">STAS_34873</name>
</gene>
<dbReference type="PANTHER" id="PTHR13042">
    <property type="entry name" value="UBIQUITIN-LIKE PROTEIN 5"/>
    <property type="match status" value="1"/>
</dbReference>
<organism evidence="2 3">
    <name type="scientific">Striga asiatica</name>
    <name type="common">Asiatic witchweed</name>
    <name type="synonym">Buchnera asiatica</name>
    <dbReference type="NCBI Taxonomy" id="4170"/>
    <lineage>
        <taxon>Eukaryota</taxon>
        <taxon>Viridiplantae</taxon>
        <taxon>Streptophyta</taxon>
        <taxon>Embryophyta</taxon>
        <taxon>Tracheophyta</taxon>
        <taxon>Spermatophyta</taxon>
        <taxon>Magnoliopsida</taxon>
        <taxon>eudicotyledons</taxon>
        <taxon>Gunneridae</taxon>
        <taxon>Pentapetalae</taxon>
        <taxon>asterids</taxon>
        <taxon>lamiids</taxon>
        <taxon>Lamiales</taxon>
        <taxon>Orobanchaceae</taxon>
        <taxon>Buchnereae</taxon>
        <taxon>Striga</taxon>
    </lineage>
</organism>
<evidence type="ECO:0000313" key="2">
    <source>
        <dbReference type="EMBL" id="GER57083.1"/>
    </source>
</evidence>
<keyword evidence="3" id="KW-1185">Reference proteome</keyword>
<evidence type="ECO:0000313" key="3">
    <source>
        <dbReference type="Proteomes" id="UP000325081"/>
    </source>
</evidence>
<dbReference type="OrthoDB" id="3881at2759"/>
<dbReference type="Gene3D" id="3.10.20.90">
    <property type="entry name" value="Phosphatidylinositol 3-kinase Catalytic Subunit, Chain A, domain 1"/>
    <property type="match status" value="1"/>
</dbReference>
<evidence type="ECO:0000256" key="1">
    <source>
        <dbReference type="ARBA" id="ARBA00022786"/>
    </source>
</evidence>
<proteinExistence type="predicted"/>
<dbReference type="EMBL" id="BKCP01013070">
    <property type="protein sequence ID" value="GER57083.1"/>
    <property type="molecule type" value="Genomic_DNA"/>
</dbReference>
<dbReference type="Proteomes" id="UP000325081">
    <property type="component" value="Unassembled WGS sequence"/>
</dbReference>
<dbReference type="AlphaFoldDB" id="A0A5A7RIN0"/>
<sequence length="320" mass="35813">MRIEPKCTRVIMENRERLAELSHAPANQAFEPRTLDLSTAIEHLRIPHGLGNKSSSPNALALSSKPSQKLFDIDIVSAKGMAPEMPKDQPFYEPVNADVKIQMLLIFDMVITITCEVQLDDAGPIIKEVAAARITVRGGGRRYGDDNALKFPGPGALEENAADAVGEGFLRRAVAGASQLYAQQLKRCDGCNEDDTIGDLKKLVAAQTGTRADKIRTHKRCTIYNDHITLKDYEDDVGTLIVLARLVSKIMGSKMTLGEWFEFLEVYLPKHIIDETEQMISEMRKKAERLNEFMLQHKNAKSGVFVIPDRAKIILRWMCY</sequence>
<reference evidence="3" key="1">
    <citation type="journal article" date="2019" name="Curr. Biol.">
        <title>Genome Sequence of Striga asiatica Provides Insight into the Evolution of Plant Parasitism.</title>
        <authorList>
            <person name="Yoshida S."/>
            <person name="Kim S."/>
            <person name="Wafula E.K."/>
            <person name="Tanskanen J."/>
            <person name="Kim Y.M."/>
            <person name="Honaas L."/>
            <person name="Yang Z."/>
            <person name="Spallek T."/>
            <person name="Conn C.E."/>
            <person name="Ichihashi Y."/>
            <person name="Cheong K."/>
            <person name="Cui S."/>
            <person name="Der J.P."/>
            <person name="Gundlach H."/>
            <person name="Jiao Y."/>
            <person name="Hori C."/>
            <person name="Ishida J.K."/>
            <person name="Kasahara H."/>
            <person name="Kiba T."/>
            <person name="Kim M.S."/>
            <person name="Koo N."/>
            <person name="Laohavisit A."/>
            <person name="Lee Y.H."/>
            <person name="Lumba S."/>
            <person name="McCourt P."/>
            <person name="Mortimer J.C."/>
            <person name="Mutuku J.M."/>
            <person name="Nomura T."/>
            <person name="Sasaki-Sekimoto Y."/>
            <person name="Seto Y."/>
            <person name="Wang Y."/>
            <person name="Wakatake T."/>
            <person name="Sakakibara H."/>
            <person name="Demura T."/>
            <person name="Yamaguchi S."/>
            <person name="Yoneyama K."/>
            <person name="Manabe R.I."/>
            <person name="Nelson D.C."/>
            <person name="Schulman A.H."/>
            <person name="Timko M.P."/>
            <person name="dePamphilis C.W."/>
            <person name="Choi D."/>
            <person name="Shirasu K."/>
        </authorList>
    </citation>
    <scope>NUCLEOTIDE SEQUENCE [LARGE SCALE GENOMIC DNA]</scope>
    <source>
        <strain evidence="3">cv. UVA1</strain>
    </source>
</reference>
<name>A0A5A7RIN0_STRAF</name>
<comment type="caution">
    <text evidence="2">The sequence shown here is derived from an EMBL/GenBank/DDBJ whole genome shotgun (WGS) entry which is preliminary data.</text>
</comment>